<gene>
    <name evidence="5" type="ORF">G5B91_17635</name>
</gene>
<accession>A0A6G6IYG0</accession>
<proteinExistence type="predicted"/>
<dbReference type="InterPro" id="IPR011856">
    <property type="entry name" value="tRNA_endonuc-like_dom_sf"/>
</dbReference>
<evidence type="ECO:0000256" key="1">
    <source>
        <dbReference type="ARBA" id="ARBA00001946"/>
    </source>
</evidence>
<evidence type="ECO:0000313" key="5">
    <source>
        <dbReference type="EMBL" id="QIE87997.1"/>
    </source>
</evidence>
<dbReference type="Gene3D" id="3.40.1350.10">
    <property type="match status" value="1"/>
</dbReference>
<dbReference type="InterPro" id="IPR014883">
    <property type="entry name" value="VRR_NUC"/>
</dbReference>
<keyword evidence="2" id="KW-0540">Nuclease</keyword>
<protein>
    <submittedName>
        <fullName evidence="5">VRR-NUC domain-containing protein</fullName>
    </submittedName>
</protein>
<dbReference type="RefSeq" id="WP_024767305.1">
    <property type="nucleotide sequence ID" value="NZ_CP049140.1"/>
</dbReference>
<dbReference type="GO" id="GO:0003676">
    <property type="term" value="F:nucleic acid binding"/>
    <property type="evidence" value="ECO:0007669"/>
    <property type="project" value="InterPro"/>
</dbReference>
<dbReference type="GO" id="GO:0016788">
    <property type="term" value="F:hydrolase activity, acting on ester bonds"/>
    <property type="evidence" value="ECO:0007669"/>
    <property type="project" value="InterPro"/>
</dbReference>
<dbReference type="GO" id="GO:0004518">
    <property type="term" value="F:nuclease activity"/>
    <property type="evidence" value="ECO:0007669"/>
    <property type="project" value="UniProtKB-KW"/>
</dbReference>
<organism evidence="5 6">
    <name type="scientific">Pseudomonas nitroreducens</name>
    <dbReference type="NCBI Taxonomy" id="46680"/>
    <lineage>
        <taxon>Bacteria</taxon>
        <taxon>Pseudomonadati</taxon>
        <taxon>Pseudomonadota</taxon>
        <taxon>Gammaproteobacteria</taxon>
        <taxon>Pseudomonadales</taxon>
        <taxon>Pseudomonadaceae</taxon>
        <taxon>Pseudomonas</taxon>
    </lineage>
</organism>
<dbReference type="KEGG" id="pnt:G5B91_17635"/>
<sequence length="140" mass="15642">MSIFETIPAKARKPRIPSEHEDQVALIQWFDLQYPALRGRLAACPNGGQRNAVVAAKLKGEGVRAGYPDLNLLTPRHGFAGLFIELKREKGGSLQPDQADWLDWLNEQGFMAVVCRGFEAAKETIRRYLEATENYRGVSA</sequence>
<feature type="domain" description="VRR-NUC" evidence="4">
    <location>
        <begin position="17"/>
        <end position="119"/>
    </location>
</feature>
<dbReference type="EMBL" id="CP049140">
    <property type="protein sequence ID" value="QIE87997.1"/>
    <property type="molecule type" value="Genomic_DNA"/>
</dbReference>
<dbReference type="Pfam" id="PF08774">
    <property type="entry name" value="VRR_NUC"/>
    <property type="match status" value="1"/>
</dbReference>
<dbReference type="SMART" id="SM00990">
    <property type="entry name" value="VRR_NUC"/>
    <property type="match status" value="1"/>
</dbReference>
<evidence type="ECO:0000313" key="6">
    <source>
        <dbReference type="Proteomes" id="UP000501063"/>
    </source>
</evidence>
<evidence type="ECO:0000256" key="3">
    <source>
        <dbReference type="ARBA" id="ARBA00022801"/>
    </source>
</evidence>
<evidence type="ECO:0000256" key="2">
    <source>
        <dbReference type="ARBA" id="ARBA00022722"/>
    </source>
</evidence>
<evidence type="ECO:0000259" key="4">
    <source>
        <dbReference type="SMART" id="SM00990"/>
    </source>
</evidence>
<dbReference type="Proteomes" id="UP000501063">
    <property type="component" value="Chromosome"/>
</dbReference>
<reference evidence="5 6" key="1">
    <citation type="submission" date="2020-02" db="EMBL/GenBank/DDBJ databases">
        <title>Integrative conjugative elements (ICEs) and plasmids drive adaptation of Pseudomonas nitroreducens strain HBP1 to wastewater environment.</title>
        <authorList>
            <person name="Sentchilo V."/>
            <person name="Carraro N."/>
            <person name="Bertelli C."/>
            <person name="van der Meer J.R."/>
        </authorList>
    </citation>
    <scope>NUCLEOTIDE SEQUENCE [LARGE SCALE GENOMIC DNA]</scope>
    <source>
        <strain evidence="5 6">HBP1</strain>
    </source>
</reference>
<keyword evidence="3" id="KW-0378">Hydrolase</keyword>
<name>A0A6G6IYG0_PSENT</name>
<comment type="cofactor">
    <cofactor evidence="1">
        <name>Mg(2+)</name>
        <dbReference type="ChEBI" id="CHEBI:18420"/>
    </cofactor>
</comment>
<dbReference type="AlphaFoldDB" id="A0A6G6IYG0"/>